<accession>A0A256GPE1</accession>
<evidence type="ECO:0000313" key="2">
    <source>
        <dbReference type="Proteomes" id="UP000216363"/>
    </source>
</evidence>
<dbReference type="Proteomes" id="UP000216363">
    <property type="component" value="Unassembled WGS sequence"/>
</dbReference>
<organism evidence="1 2">
    <name type="scientific">Brucella lupini</name>
    <dbReference type="NCBI Taxonomy" id="255457"/>
    <lineage>
        <taxon>Bacteria</taxon>
        <taxon>Pseudomonadati</taxon>
        <taxon>Pseudomonadota</taxon>
        <taxon>Alphaproteobacteria</taxon>
        <taxon>Hyphomicrobiales</taxon>
        <taxon>Brucellaceae</taxon>
        <taxon>Brucella/Ochrobactrum group</taxon>
        <taxon>Brucella</taxon>
    </lineage>
</organism>
<dbReference type="AlphaFoldDB" id="A0A256GPE1"/>
<evidence type="ECO:0000313" key="1">
    <source>
        <dbReference type="EMBL" id="OYR29034.1"/>
    </source>
</evidence>
<sequence length="40" mass="4484">MSRHKAICFQDFIQLSGKAYRHLTALVFETNLSGAENASK</sequence>
<proteinExistence type="predicted"/>
<gene>
    <name evidence="1" type="ORF">CES86_2635</name>
</gene>
<reference evidence="1 2" key="1">
    <citation type="submission" date="2017-07" db="EMBL/GenBank/DDBJ databases">
        <title>Draft genome of Ochrobactrum lupini type strain LUP21.</title>
        <authorList>
            <person name="Krzyzanowska D.M."/>
            <person name="Jafra S."/>
        </authorList>
    </citation>
    <scope>NUCLEOTIDE SEQUENCE [LARGE SCALE GENOMIC DNA]</scope>
    <source>
        <strain evidence="1 2">LUP21</strain>
    </source>
</reference>
<name>A0A256GPE1_9HYPH</name>
<protein>
    <submittedName>
        <fullName evidence="1">Uncharacterized protein</fullName>
    </submittedName>
</protein>
<comment type="caution">
    <text evidence="1">The sequence shown here is derived from an EMBL/GenBank/DDBJ whole genome shotgun (WGS) entry which is preliminary data.</text>
</comment>
<dbReference type="EMBL" id="NNRN01000048">
    <property type="protein sequence ID" value="OYR29034.1"/>
    <property type="molecule type" value="Genomic_DNA"/>
</dbReference>